<organism evidence="14 15">
    <name type="scientific">Burkholderia cepacia</name>
    <name type="common">Pseudomonas cepacia</name>
    <dbReference type="NCBI Taxonomy" id="292"/>
    <lineage>
        <taxon>Bacteria</taxon>
        <taxon>Pseudomonadati</taxon>
        <taxon>Pseudomonadota</taxon>
        <taxon>Betaproteobacteria</taxon>
        <taxon>Burkholderiales</taxon>
        <taxon>Burkholderiaceae</taxon>
        <taxon>Burkholderia</taxon>
        <taxon>Burkholderia cepacia complex</taxon>
    </lineage>
</organism>
<feature type="domain" description="Type II/III secretion system secretin-like" evidence="12">
    <location>
        <begin position="416"/>
        <end position="573"/>
    </location>
</feature>
<evidence type="ECO:0000256" key="6">
    <source>
        <dbReference type="ARBA" id="ARBA00023010"/>
    </source>
</evidence>
<accession>A0A103ZA43</accession>
<dbReference type="Pfam" id="PF00263">
    <property type="entry name" value="Secretin"/>
    <property type="match status" value="1"/>
</dbReference>
<evidence type="ECO:0000256" key="4">
    <source>
        <dbReference type="ARBA" id="ARBA00022729"/>
    </source>
</evidence>
<dbReference type="NCBIfam" id="TIGR02516">
    <property type="entry name" value="type_III_yscC"/>
    <property type="match status" value="1"/>
</dbReference>
<keyword evidence="7 9" id="KW-0472">Membrane</keyword>
<keyword evidence="3 9" id="KW-0813">Transport</keyword>
<evidence type="ECO:0000256" key="9">
    <source>
        <dbReference type="HAMAP-Rule" id="MF_02219"/>
    </source>
</evidence>
<dbReference type="PRINTS" id="PR01337">
    <property type="entry name" value="TYPE3OMGPROT"/>
</dbReference>
<dbReference type="Proteomes" id="UP000069001">
    <property type="component" value="Unassembled WGS sequence"/>
</dbReference>
<evidence type="ECO:0000256" key="7">
    <source>
        <dbReference type="ARBA" id="ARBA00023136"/>
    </source>
</evidence>
<keyword evidence="4 9" id="KW-0732">Signal</keyword>
<evidence type="ECO:0000256" key="2">
    <source>
        <dbReference type="ARBA" id="ARBA00007032"/>
    </source>
</evidence>
<comment type="function">
    <text evidence="9">Component of the type III secretion system (T3SS), also called injectisome, which is used to inject bacterial effector proteins into eukaryotic host cells. Forms a ring-shaped multimeric structure with an apparent central pore in the outer membrane.</text>
</comment>
<keyword evidence="8 9" id="KW-0998">Cell outer membrane</keyword>
<name>A0A103ZA43_BURCE</name>
<dbReference type="Gene3D" id="3.55.50.30">
    <property type="match status" value="1"/>
</dbReference>
<dbReference type="GO" id="GO:0030254">
    <property type="term" value="P:protein secretion by the type III secretion system"/>
    <property type="evidence" value="ECO:0007669"/>
    <property type="project" value="UniProtKB-UniRule"/>
</dbReference>
<dbReference type="GO" id="GO:0009279">
    <property type="term" value="C:cell outer membrane"/>
    <property type="evidence" value="ECO:0007669"/>
    <property type="project" value="UniProtKB-SubCell"/>
</dbReference>
<dbReference type="InterPro" id="IPR003522">
    <property type="entry name" value="T3SS_OM_pore_YscC"/>
</dbReference>
<feature type="domain" description="NolW-like" evidence="13">
    <location>
        <begin position="166"/>
        <end position="328"/>
    </location>
</feature>
<comment type="similarity">
    <text evidence="2 9">Belongs to the bacterial secretin family. T3SS SctC subfamily.</text>
</comment>
<evidence type="ECO:0000259" key="12">
    <source>
        <dbReference type="Pfam" id="PF00263"/>
    </source>
</evidence>
<evidence type="ECO:0000256" key="1">
    <source>
        <dbReference type="ARBA" id="ARBA00004442"/>
    </source>
</evidence>
<feature type="domain" description="NolW-like" evidence="13">
    <location>
        <begin position="97"/>
        <end position="155"/>
    </location>
</feature>
<dbReference type="EMBL" id="LOYH01000089">
    <property type="protein sequence ID" value="KVK76061.1"/>
    <property type="molecule type" value="Genomic_DNA"/>
</dbReference>
<dbReference type="InterPro" id="IPR038591">
    <property type="entry name" value="NolW-like_sf"/>
</dbReference>
<dbReference type="Gene3D" id="3.30.1370.120">
    <property type="match status" value="2"/>
</dbReference>
<comment type="subcellular location">
    <subcellularLocation>
        <location evidence="1 9 10">Cell outer membrane</location>
    </subcellularLocation>
</comment>
<evidence type="ECO:0000313" key="14">
    <source>
        <dbReference type="EMBL" id="KVK76061.1"/>
    </source>
</evidence>
<comment type="subunit">
    <text evidence="9">The core secretion machinery of the T3SS is composed of approximately 20 different proteins, including cytoplasmic components, a base, an export apparatus and a needle. This subunit is part of the base, which anchors the injectisome in the bacterial cell envelope. Forms a stable homooligomeric complex.</text>
</comment>
<keyword evidence="6 9" id="KW-0811">Translocation</keyword>
<comment type="caution">
    <text evidence="14">The sequence shown here is derived from an EMBL/GenBank/DDBJ whole genome shotgun (WGS) entry which is preliminary data.</text>
</comment>
<evidence type="ECO:0000256" key="8">
    <source>
        <dbReference type="ARBA" id="ARBA00023237"/>
    </source>
</evidence>
<dbReference type="GO" id="GO:0015627">
    <property type="term" value="C:type II protein secretion system complex"/>
    <property type="evidence" value="ECO:0007669"/>
    <property type="project" value="TreeGrafter"/>
</dbReference>
<dbReference type="AlphaFoldDB" id="A0A103ZA43"/>
<evidence type="ECO:0000256" key="5">
    <source>
        <dbReference type="ARBA" id="ARBA00022927"/>
    </source>
</evidence>
<feature type="region of interest" description="Disordered" evidence="11">
    <location>
        <begin position="263"/>
        <end position="298"/>
    </location>
</feature>
<dbReference type="PANTHER" id="PTHR30332">
    <property type="entry name" value="PROBABLE GENERAL SECRETION PATHWAY PROTEIN D"/>
    <property type="match status" value="1"/>
</dbReference>
<dbReference type="InterPro" id="IPR050810">
    <property type="entry name" value="Bact_Secretion_Sys_Channel"/>
</dbReference>
<protein>
    <recommendedName>
        <fullName evidence="9">Type 3 secretion system secretin</fullName>
        <shortName evidence="9">T3SS secretin</shortName>
    </recommendedName>
</protein>
<dbReference type="GO" id="GO:0030257">
    <property type="term" value="C:type III protein secretion system complex"/>
    <property type="evidence" value="ECO:0007669"/>
    <property type="project" value="UniProtKB-UniRule"/>
</dbReference>
<feature type="compositionally biased region" description="Low complexity" evidence="11">
    <location>
        <begin position="271"/>
        <end position="282"/>
    </location>
</feature>
<keyword evidence="5 9" id="KW-0653">Protein transport</keyword>
<evidence type="ECO:0000256" key="11">
    <source>
        <dbReference type="SAM" id="MobiDB-lite"/>
    </source>
</evidence>
<proteinExistence type="inferred from homology"/>
<dbReference type="PANTHER" id="PTHR30332:SF5">
    <property type="entry name" value="SPI-1 TYPE 3 SECRETION SYSTEM SECRETIN"/>
    <property type="match status" value="1"/>
</dbReference>
<sequence>MACALFGSGAHAATVPWRAGDFDYVADHKDLKDVLRDFAASQGIATWISPEVSGTVRGRFHEPPQRFIETLAGGFGIAWYYDGSALRVWGANEVKSATVNVTAASVADVHGALDRLGIVERRFPVRYDEAARAVFVSGPPGYVDLVTDVARRVDDSARLRDATEIRVFPLRYASAADRATRIDGQNVRIAGVASLLRGMYGERGAAGGDAQTLPSNDFYRLDSLGAAPSGTRDGTGAGPAGQSAVGLPGGSYASAGSHAIVLNPPLPPDMRGASSARDAVSSDARRDGGDPDAPIIQADPRTNAIVIRDRPNRMSDYESVIRKLDARPKLLEIDATIIEIQDGALQQLGVDWRLHTGHVDFETGDGTRQQAGFDTSLNPQGFGAAAAGAAALTPLGGTLTAVLGDAGRYLLARVSALEQNNLAKITSSPKVATLDNVEAVMDHRQKFFVRVSGYQSADLYNLSAGVSLRVLPTVVPDAPDGQIRLDVHIEDGQITSQTVDQIPVITSSEIVTQAFVRDGQSLLVAGYESDTDSQSLSGVPLLSKLPVIGNLFKYRQNQGTKFQRLFLVTPHILSP</sequence>
<gene>
    <name evidence="9" type="primary">sctC</name>
    <name evidence="14" type="ORF">WS90_25245</name>
</gene>
<dbReference type="HAMAP" id="MF_02219">
    <property type="entry name" value="Type_III_secretin"/>
    <property type="match status" value="1"/>
</dbReference>
<evidence type="ECO:0000256" key="10">
    <source>
        <dbReference type="RuleBase" id="RU004004"/>
    </source>
</evidence>
<evidence type="ECO:0000259" key="13">
    <source>
        <dbReference type="Pfam" id="PF03958"/>
    </source>
</evidence>
<feature type="region of interest" description="Disordered" evidence="11">
    <location>
        <begin position="224"/>
        <end position="243"/>
    </location>
</feature>
<dbReference type="PROSITE" id="PS00875">
    <property type="entry name" value="T2SP_D"/>
    <property type="match status" value="1"/>
</dbReference>
<dbReference type="Pfam" id="PF03958">
    <property type="entry name" value="Secretin_N"/>
    <property type="match status" value="2"/>
</dbReference>
<reference evidence="14 15" key="1">
    <citation type="submission" date="2015-11" db="EMBL/GenBank/DDBJ databases">
        <title>Expanding the genomic diversity of Burkholderia species for the development of highly accurate diagnostics.</title>
        <authorList>
            <person name="Sahl J."/>
            <person name="Keim P."/>
            <person name="Wagner D."/>
        </authorList>
    </citation>
    <scope>NUCLEOTIDE SEQUENCE [LARGE SCALE GENOMIC DNA]</scope>
    <source>
        <strain evidence="14 15">MSMB1302</strain>
    </source>
</reference>
<dbReference type="InterPro" id="IPR005644">
    <property type="entry name" value="NolW-like"/>
</dbReference>
<evidence type="ECO:0000256" key="3">
    <source>
        <dbReference type="ARBA" id="ARBA00022448"/>
    </source>
</evidence>
<dbReference type="InterPro" id="IPR004845">
    <property type="entry name" value="T2SS_GspD_CS"/>
</dbReference>
<evidence type="ECO:0000313" key="15">
    <source>
        <dbReference type="Proteomes" id="UP000069001"/>
    </source>
</evidence>
<dbReference type="InterPro" id="IPR004846">
    <property type="entry name" value="T2SS/T3SS_dom"/>
</dbReference>